<dbReference type="InterPro" id="IPR018927">
    <property type="entry name" value="Pilus_synth_Q_C"/>
</dbReference>
<keyword evidence="3" id="KW-0614">Plasmid</keyword>
<name>A1U7T4_MARN8</name>
<dbReference type="AlphaFoldDB" id="A1U7T4"/>
<gene>
    <name evidence="3" type="ordered locus">Maqu_4202</name>
</gene>
<keyword evidence="1" id="KW-0732">Signal</keyword>
<dbReference type="Proteomes" id="UP000000998">
    <property type="component" value="Plasmid pMAQU01"/>
</dbReference>
<evidence type="ECO:0000313" key="4">
    <source>
        <dbReference type="Proteomes" id="UP000000998"/>
    </source>
</evidence>
<evidence type="ECO:0000313" key="3">
    <source>
        <dbReference type="EMBL" id="ABM21053.1"/>
    </source>
</evidence>
<evidence type="ECO:0000259" key="2">
    <source>
        <dbReference type="Pfam" id="PF10671"/>
    </source>
</evidence>
<geneLocation type="plasmid" evidence="3 4">
    <name>pMAQU01</name>
</geneLocation>
<evidence type="ECO:0000256" key="1">
    <source>
        <dbReference type="SAM" id="SignalP"/>
    </source>
</evidence>
<dbReference type="HOGENOM" id="CLU_1756661_0_0_6"/>
<reference evidence="4" key="1">
    <citation type="journal article" date="2011" name="Appl. Environ. Microbiol.">
        <title>Genomic potential of Marinobacter aquaeolei, a biogeochemical 'opportunitroph'.</title>
        <authorList>
            <person name="Singer E."/>
            <person name="Webb E.A."/>
            <person name="Nelson W.C."/>
            <person name="Heidelberg J.F."/>
            <person name="Ivanova N."/>
            <person name="Pati A."/>
            <person name="Edwards K.J."/>
        </authorList>
    </citation>
    <scope>NUCLEOTIDE SEQUENCE [LARGE SCALE GENOMIC DNA]</scope>
    <source>
        <strain evidence="4">ATCC 700491 / DSM 11845 / VT8</strain>
    </source>
</reference>
<dbReference type="KEGG" id="maq:Maqu_4202"/>
<proteinExistence type="predicted"/>
<sequence length="148" mass="16247" precursor="true">MQKTKSMLAVSLCVAISGAPMMALASEKDADKPAVEVVEGAFPGEFSSDALFEIAPMARTEEVITYKINKGEKLREAMTRWTTKAGYELVWQPAPEDGDIIFAADMAFTDTFADAADSFFEVVRAQTKFDGKLHSNKVLRVFVANAKR</sequence>
<organism evidence="3 4">
    <name type="scientific">Marinobacter nauticus (strain ATCC 700491 / DSM 11845 / VT8)</name>
    <name type="common">Marinobacter aquaeolei</name>
    <dbReference type="NCBI Taxonomy" id="351348"/>
    <lineage>
        <taxon>Bacteria</taxon>
        <taxon>Pseudomonadati</taxon>
        <taxon>Pseudomonadota</taxon>
        <taxon>Gammaproteobacteria</taxon>
        <taxon>Pseudomonadales</taxon>
        <taxon>Marinobacteraceae</taxon>
        <taxon>Marinobacter</taxon>
    </lineage>
</organism>
<dbReference type="Pfam" id="PF10671">
    <property type="entry name" value="TcpQ"/>
    <property type="match status" value="1"/>
</dbReference>
<feature type="chain" id="PRO_5002638935" description="Toxin co-regulated pilus biosynthesis protein Q C-terminal domain-containing protein" evidence="1">
    <location>
        <begin position="26"/>
        <end position="148"/>
    </location>
</feature>
<feature type="domain" description="Toxin co-regulated pilus biosynthesis protein Q C-terminal" evidence="2">
    <location>
        <begin position="65"/>
        <end position="141"/>
    </location>
</feature>
<protein>
    <recommendedName>
        <fullName evidence="2">Toxin co-regulated pilus biosynthesis protein Q C-terminal domain-containing protein</fullName>
    </recommendedName>
</protein>
<feature type="signal peptide" evidence="1">
    <location>
        <begin position="1"/>
        <end position="25"/>
    </location>
</feature>
<accession>A1U7T4</accession>
<dbReference type="EMBL" id="CP000515">
    <property type="protein sequence ID" value="ABM21053.1"/>
    <property type="molecule type" value="Genomic_DNA"/>
</dbReference>